<dbReference type="RefSeq" id="WP_052897284.1">
    <property type="nucleotide sequence ID" value="NZ_JRXE01000002.1"/>
</dbReference>
<dbReference type="InterPro" id="IPR006842">
    <property type="entry name" value="Transposase_31"/>
</dbReference>
<dbReference type="Proteomes" id="UP000037088">
    <property type="component" value="Unassembled WGS sequence"/>
</dbReference>
<organism evidence="3 5">
    <name type="scientific">Winslowiella iniecta</name>
    <dbReference type="NCBI Taxonomy" id="1560201"/>
    <lineage>
        <taxon>Bacteria</taxon>
        <taxon>Pseudomonadati</taxon>
        <taxon>Pseudomonadota</taxon>
        <taxon>Gammaproteobacteria</taxon>
        <taxon>Enterobacterales</taxon>
        <taxon>Erwiniaceae</taxon>
        <taxon>Winslowiella</taxon>
    </lineage>
</organism>
<evidence type="ECO:0000256" key="1">
    <source>
        <dbReference type="ARBA" id="ARBA00009787"/>
    </source>
</evidence>
<dbReference type="PANTHER" id="PTHR34611:SF4">
    <property type="entry name" value="RECOMBINATION-PROMOTING NUCLEASE PSLT051"/>
    <property type="match status" value="1"/>
</dbReference>
<proteinExistence type="inferred from homology"/>
<evidence type="ECO:0000259" key="2">
    <source>
        <dbReference type="Pfam" id="PF04754"/>
    </source>
</evidence>
<dbReference type="Proteomes" id="UP000036851">
    <property type="component" value="Unassembled WGS sequence"/>
</dbReference>
<evidence type="ECO:0000313" key="6">
    <source>
        <dbReference type="Proteomes" id="UP000037088"/>
    </source>
</evidence>
<dbReference type="EMBL" id="JRXE01000002">
    <property type="protein sequence ID" value="KOC92566.1"/>
    <property type="molecule type" value="Genomic_DNA"/>
</dbReference>
<comment type="similarity">
    <text evidence="1">Belongs to the Rpn/YhgA-like nuclease family.</text>
</comment>
<dbReference type="STRING" id="1560201.NG42_02085"/>
<dbReference type="InterPro" id="IPR051699">
    <property type="entry name" value="Rpn/YhgA-like_nuclease"/>
</dbReference>
<evidence type="ECO:0000313" key="5">
    <source>
        <dbReference type="Proteomes" id="UP000036851"/>
    </source>
</evidence>
<reference evidence="5 6" key="1">
    <citation type="journal article" date="2015" name="Int. J. Syst. Evol. Microbiol.">
        <title>Erwinia iniecta sp. nov., isolated from Russian wheat aphids (Diuraphis noxia).</title>
        <authorList>
            <person name="Campillo T."/>
            <person name="Luna E."/>
            <person name="Portier P."/>
            <person name="Fischer-Le Saux M."/>
            <person name="Lapitan N."/>
            <person name="Tisserat N.A."/>
            <person name="Leach J.E."/>
        </authorList>
    </citation>
    <scope>NUCLEOTIDE SEQUENCE [LARGE SCALE GENOMIC DNA]</scope>
    <source>
        <strain evidence="4 6">B120</strain>
        <strain evidence="3 5">B149</strain>
    </source>
</reference>
<dbReference type="PATRIC" id="fig|1560201.3.peg.443"/>
<feature type="domain" description="Transposase (putative) YhgA-like" evidence="2">
    <location>
        <begin position="6"/>
        <end position="204"/>
    </location>
</feature>
<name>A0A0L7T9Z6_9GAMM</name>
<dbReference type="OrthoDB" id="6532193at2"/>
<dbReference type="Pfam" id="PF04754">
    <property type="entry name" value="Transposase_31"/>
    <property type="match status" value="1"/>
</dbReference>
<dbReference type="GO" id="GO:1990238">
    <property type="term" value="F:double-stranded DNA endonuclease activity"/>
    <property type="evidence" value="ECO:0007669"/>
    <property type="project" value="TreeGrafter"/>
</dbReference>
<dbReference type="PANTHER" id="PTHR34611">
    <property type="match status" value="1"/>
</dbReference>
<keyword evidence="6" id="KW-1185">Reference proteome</keyword>
<dbReference type="NCBIfam" id="TIGR01784">
    <property type="entry name" value="T_den_put_tspse"/>
    <property type="match status" value="1"/>
</dbReference>
<dbReference type="AlphaFoldDB" id="A0A0L7T9Z6"/>
<accession>A0A0L7T9Z6</accession>
<comment type="caution">
    <text evidence="3">The sequence shown here is derived from an EMBL/GenBank/DDBJ whole genome shotgun (WGS) entry which is preliminary data.</text>
</comment>
<dbReference type="InterPro" id="IPR010106">
    <property type="entry name" value="RpnA"/>
</dbReference>
<dbReference type="EMBL" id="JRXF01000022">
    <property type="protein sequence ID" value="KOC92026.1"/>
    <property type="molecule type" value="Genomic_DNA"/>
</dbReference>
<protein>
    <submittedName>
        <fullName evidence="3">Transposase</fullName>
    </submittedName>
</protein>
<gene>
    <name evidence="4" type="ORF">NG42_02085</name>
    <name evidence="3" type="ORF">NG43_14365</name>
</gene>
<evidence type="ECO:0000313" key="3">
    <source>
        <dbReference type="EMBL" id="KOC92026.1"/>
    </source>
</evidence>
<sequence length="298" mass="33815">MGTTSTPHDALFKQFLTYPEAARDFLQIHMPPALLKYCDLDSLHLESCSFVEEDLRAFYSDVLYSLKTVSGEGYIHCLIEHQSSPDKNMTFRLMRYAIAAMQRHLNAGHDCLPVVIPILFYHGTTSPYPHPMNWLRAFSDPDLAARVYGGDFPLVDVTVIPDSEILTHRRIALLEFLQKNIRQRDLMLFLEPLAMLIDSEYTTDMLVAAVMNYLLQVGETADPESFMRALARSTHHHEGLIMTLAEQLEQKGLQKGLRKGRQEGIKEVAAKMLAEGLELVSVSKITGLTEEELNQLRH</sequence>
<evidence type="ECO:0000313" key="4">
    <source>
        <dbReference type="EMBL" id="KOC92566.1"/>
    </source>
</evidence>
<dbReference type="GO" id="GO:0006310">
    <property type="term" value="P:DNA recombination"/>
    <property type="evidence" value="ECO:0007669"/>
    <property type="project" value="TreeGrafter"/>
</dbReference>